<accession>A0AAD5TXS9</accession>
<dbReference type="AlphaFoldDB" id="A0AAD5TXS9"/>
<evidence type="ECO:0000313" key="2">
    <source>
        <dbReference type="EMBL" id="KAJ3215231.1"/>
    </source>
</evidence>
<feature type="region of interest" description="Disordered" evidence="1">
    <location>
        <begin position="1"/>
        <end position="52"/>
    </location>
</feature>
<feature type="non-terminal residue" evidence="2">
    <location>
        <position position="135"/>
    </location>
</feature>
<evidence type="ECO:0000313" key="3">
    <source>
        <dbReference type="Proteomes" id="UP001211065"/>
    </source>
</evidence>
<evidence type="ECO:0000256" key="1">
    <source>
        <dbReference type="SAM" id="MobiDB-lite"/>
    </source>
</evidence>
<organism evidence="2 3">
    <name type="scientific">Clydaea vesicula</name>
    <dbReference type="NCBI Taxonomy" id="447962"/>
    <lineage>
        <taxon>Eukaryota</taxon>
        <taxon>Fungi</taxon>
        <taxon>Fungi incertae sedis</taxon>
        <taxon>Chytridiomycota</taxon>
        <taxon>Chytridiomycota incertae sedis</taxon>
        <taxon>Chytridiomycetes</taxon>
        <taxon>Lobulomycetales</taxon>
        <taxon>Lobulomycetaceae</taxon>
        <taxon>Clydaea</taxon>
    </lineage>
</organism>
<dbReference type="Proteomes" id="UP001211065">
    <property type="component" value="Unassembled WGS sequence"/>
</dbReference>
<gene>
    <name evidence="2" type="ORF">HK099_006454</name>
</gene>
<protein>
    <submittedName>
        <fullName evidence="2">Uncharacterized protein</fullName>
    </submittedName>
</protein>
<sequence>MNSTEESNLAPSVTADDKSSIGAQATEQVENVLTDDSSSTTKNIPTQVTTTKSDSVVPSLTTSTIKLETNINTKSRINGTSNLPSSTKNAIVLPTIGSKVKLPDVSPAINVNFSDKPFLPTGNLLDGADLTGSNM</sequence>
<keyword evidence="3" id="KW-1185">Reference proteome</keyword>
<feature type="compositionally biased region" description="Polar residues" evidence="1">
    <location>
        <begin position="1"/>
        <end position="11"/>
    </location>
</feature>
<proteinExistence type="predicted"/>
<reference evidence="2" key="1">
    <citation type="submission" date="2020-05" db="EMBL/GenBank/DDBJ databases">
        <title>Phylogenomic resolution of chytrid fungi.</title>
        <authorList>
            <person name="Stajich J.E."/>
            <person name="Amses K."/>
            <person name="Simmons R."/>
            <person name="Seto K."/>
            <person name="Myers J."/>
            <person name="Bonds A."/>
            <person name="Quandt C.A."/>
            <person name="Barry K."/>
            <person name="Liu P."/>
            <person name="Grigoriev I."/>
            <person name="Longcore J.E."/>
            <person name="James T.Y."/>
        </authorList>
    </citation>
    <scope>NUCLEOTIDE SEQUENCE</scope>
    <source>
        <strain evidence="2">JEL0476</strain>
    </source>
</reference>
<dbReference type="EMBL" id="JADGJW010000558">
    <property type="protein sequence ID" value="KAJ3215231.1"/>
    <property type="molecule type" value="Genomic_DNA"/>
</dbReference>
<feature type="compositionally biased region" description="Polar residues" evidence="1">
    <location>
        <begin position="21"/>
        <end position="52"/>
    </location>
</feature>
<name>A0AAD5TXS9_9FUNG</name>
<comment type="caution">
    <text evidence="2">The sequence shown here is derived from an EMBL/GenBank/DDBJ whole genome shotgun (WGS) entry which is preliminary data.</text>
</comment>